<dbReference type="EMBL" id="JUFX02000168">
    <property type="protein sequence ID" value="KPH87016.1"/>
    <property type="molecule type" value="Genomic_DNA"/>
</dbReference>
<comment type="caution">
    <text evidence="1">The sequence shown here is derived from an EMBL/GenBank/DDBJ whole genome shotgun (WGS) entry which is preliminary data.</text>
</comment>
<reference evidence="1 2" key="1">
    <citation type="submission" date="2015-07" db="EMBL/GenBank/DDBJ databases">
        <title>Draft Genome Sequence of Komagataeibacter intermedius Strain AF2, Isolated from Kombucha Tea.</title>
        <authorList>
            <person name="Santos R.A."/>
            <person name="Berretta A.A."/>
            <person name="Barud H.S."/>
            <person name="Ribeiro S.J."/>
            <person name="Gonzalez-Garcia L.N."/>
            <person name="Zucchi T.D."/>
            <person name="Goldman G.H."/>
            <person name="Riano-Pachon D.M."/>
        </authorList>
    </citation>
    <scope>NUCLEOTIDE SEQUENCE [LARGE SCALE GENOMIC DNA]</scope>
    <source>
        <strain evidence="1 2">AF2</strain>
    </source>
</reference>
<protein>
    <submittedName>
        <fullName evidence="1">Uncharacterized protein</fullName>
    </submittedName>
</protein>
<evidence type="ECO:0000313" key="1">
    <source>
        <dbReference type="EMBL" id="KPH87016.1"/>
    </source>
</evidence>
<dbReference type="AlphaFoldDB" id="A0A0N0MEZ1"/>
<sequence>MFRNPEDVTRMLHKGMITTKICLPTTFLTKKFRLSAFRNINVRHDRFLFPIGKQRIRAA</sequence>
<accession>A0A0N0MEZ1</accession>
<dbReference type="Proteomes" id="UP000031553">
    <property type="component" value="Unassembled WGS sequence"/>
</dbReference>
<evidence type="ECO:0000313" key="2">
    <source>
        <dbReference type="Proteomes" id="UP000031553"/>
    </source>
</evidence>
<proteinExistence type="predicted"/>
<name>A0A0N0MEZ1_9PROT</name>
<gene>
    <name evidence="1" type="ORF">GLUCOINTEAF2_0202376</name>
</gene>
<organism evidence="1 2">
    <name type="scientific">Komagataeibacter intermedius AF2</name>
    <dbReference type="NCBI Taxonomy" id="1458464"/>
    <lineage>
        <taxon>Bacteria</taxon>
        <taxon>Pseudomonadati</taxon>
        <taxon>Pseudomonadota</taxon>
        <taxon>Alphaproteobacteria</taxon>
        <taxon>Acetobacterales</taxon>
        <taxon>Acetobacteraceae</taxon>
        <taxon>Komagataeibacter</taxon>
    </lineage>
</organism>